<feature type="domain" description="Tetrapyrrole methylase" evidence="6">
    <location>
        <begin position="8"/>
        <end position="239"/>
    </location>
</feature>
<keyword evidence="8" id="KW-1185">Reference proteome</keyword>
<evidence type="ECO:0000256" key="4">
    <source>
        <dbReference type="ARBA" id="ARBA00022679"/>
    </source>
</evidence>
<organism evidence="7 8">
    <name type="scientific">Zymobacter palmae</name>
    <dbReference type="NCBI Taxonomy" id="33074"/>
    <lineage>
        <taxon>Bacteria</taxon>
        <taxon>Pseudomonadati</taxon>
        <taxon>Pseudomonadota</taxon>
        <taxon>Gammaproteobacteria</taxon>
        <taxon>Oceanospirillales</taxon>
        <taxon>Halomonadaceae</taxon>
        <taxon>Zymobacter group</taxon>
        <taxon>Zymobacter</taxon>
    </lineage>
</organism>
<dbReference type="Pfam" id="PF00590">
    <property type="entry name" value="TP_methylase"/>
    <property type="match status" value="1"/>
</dbReference>
<dbReference type="OrthoDB" id="9787471at2"/>
<evidence type="ECO:0000259" key="6">
    <source>
        <dbReference type="Pfam" id="PF00590"/>
    </source>
</evidence>
<dbReference type="NCBIfam" id="TIGR02434">
    <property type="entry name" value="CobF"/>
    <property type="match status" value="1"/>
</dbReference>
<dbReference type="CDD" id="cd11643">
    <property type="entry name" value="Precorrin-6A-synthase"/>
    <property type="match status" value="1"/>
</dbReference>
<evidence type="ECO:0000313" key="8">
    <source>
        <dbReference type="Proteomes" id="UP000267342"/>
    </source>
</evidence>
<reference evidence="7 8" key="1">
    <citation type="submission" date="2018-09" db="EMBL/GenBank/DDBJ databases">
        <title>Zymobacter palmae IAM14233 (=T109) whole genome analysis.</title>
        <authorList>
            <person name="Yanase H."/>
        </authorList>
    </citation>
    <scope>NUCLEOTIDE SEQUENCE [LARGE SCALE GENOMIC DNA]</scope>
    <source>
        <strain evidence="7 8">IAM14233</strain>
    </source>
</reference>
<evidence type="ECO:0000256" key="3">
    <source>
        <dbReference type="ARBA" id="ARBA00022603"/>
    </source>
</evidence>
<dbReference type="GO" id="GO:0009236">
    <property type="term" value="P:cobalamin biosynthetic process"/>
    <property type="evidence" value="ECO:0007669"/>
    <property type="project" value="UniProtKB-KW"/>
</dbReference>
<dbReference type="EMBL" id="AP018933">
    <property type="protein sequence ID" value="BBG30997.1"/>
    <property type="molecule type" value="Genomic_DNA"/>
</dbReference>
<gene>
    <name evidence="7" type="ORF">ZBT109_2265</name>
</gene>
<keyword evidence="5" id="KW-0949">S-adenosyl-L-methionine</keyword>
<name>A0A348HH95_9GAMM</name>
<protein>
    <submittedName>
        <fullName evidence="7">Precorrin-2 methylase</fullName>
    </submittedName>
</protein>
<keyword evidence="2" id="KW-0169">Cobalamin biosynthesis</keyword>
<dbReference type="InterPro" id="IPR014777">
    <property type="entry name" value="4pyrrole_Mease_sub1"/>
</dbReference>
<evidence type="ECO:0000313" key="7">
    <source>
        <dbReference type="EMBL" id="BBG30997.1"/>
    </source>
</evidence>
<comment type="pathway">
    <text evidence="1">Cofactor biosynthesis; adenosylcobalamin biosynthesis.</text>
</comment>
<dbReference type="InterPro" id="IPR012797">
    <property type="entry name" value="CobF"/>
</dbReference>
<dbReference type="InterPro" id="IPR035996">
    <property type="entry name" value="4pyrrol_Methylase_sf"/>
</dbReference>
<dbReference type="AlphaFoldDB" id="A0A348HH95"/>
<dbReference type="Gene3D" id="3.40.1010.10">
    <property type="entry name" value="Cobalt-precorrin-4 Transmethylase, Domain 1"/>
    <property type="match status" value="1"/>
</dbReference>
<dbReference type="Gene3D" id="3.30.950.10">
    <property type="entry name" value="Methyltransferase, Cobalt-precorrin-4 Transmethylase, Domain 2"/>
    <property type="match status" value="1"/>
</dbReference>
<dbReference type="KEGG" id="zpl:ZBT109_2265"/>
<keyword evidence="4" id="KW-0808">Transferase</keyword>
<accession>A0A348HH95</accession>
<dbReference type="InterPro" id="IPR000878">
    <property type="entry name" value="4pyrrol_Mease"/>
</dbReference>
<proteinExistence type="predicted"/>
<dbReference type="SUPFAM" id="SSF53790">
    <property type="entry name" value="Tetrapyrrole methylase"/>
    <property type="match status" value="1"/>
</dbReference>
<dbReference type="PIRSF" id="PIRSF036525">
    <property type="entry name" value="CobF"/>
    <property type="match status" value="1"/>
</dbReference>
<dbReference type="RefSeq" id="WP_038279549.1">
    <property type="nucleotide sequence ID" value="NZ_AP018933.1"/>
</dbReference>
<sequence length="269" mass="30180">MSDDRRHLLLIGIGAGDPQQLTLQAIDALNRTDVFFMLDKGQDKDELLHFREAICRRHIAPDHDYRIVTLPNPPRPQVPYGAPKDDAYRAIVAEWHHQRSAMLADAIQDTLLPGQTGAFLVWGDPSLYDSTIRLIDRLSASATLNLGTDVIPGITSVQMLCALHRIPLNQIGESVLITTGRKLQQLINEDEYQLPATTVVMLDGNSVFQHIQRDDLMLYWGANLGTEHQALISGPLQEVTQRALGKREEIKAKAGWVMDVFIIIKKQCY</sequence>
<dbReference type="GO" id="GO:0032259">
    <property type="term" value="P:methylation"/>
    <property type="evidence" value="ECO:0007669"/>
    <property type="project" value="UniProtKB-KW"/>
</dbReference>
<dbReference type="STRING" id="1123510.GCA_000620025_01272"/>
<evidence type="ECO:0000256" key="5">
    <source>
        <dbReference type="ARBA" id="ARBA00022691"/>
    </source>
</evidence>
<dbReference type="InterPro" id="IPR014776">
    <property type="entry name" value="4pyrrole_Mease_sub2"/>
</dbReference>
<keyword evidence="3 7" id="KW-0489">Methyltransferase</keyword>
<dbReference type="PANTHER" id="PTHR43467:SF1">
    <property type="entry name" value="PRECORRIN-6A SYNTHASE [DEACETYLATING]"/>
    <property type="match status" value="1"/>
</dbReference>
<dbReference type="GO" id="GO:0043819">
    <property type="term" value="F:precorrin-6A synthase (deacetylating) activity"/>
    <property type="evidence" value="ECO:0007669"/>
    <property type="project" value="InterPro"/>
</dbReference>
<dbReference type="Proteomes" id="UP000267342">
    <property type="component" value="Chromosome"/>
</dbReference>
<dbReference type="PANTHER" id="PTHR43467">
    <property type="entry name" value="COBALT-PRECORRIN-2 C(20)-METHYLTRANSFERASE"/>
    <property type="match status" value="1"/>
</dbReference>
<evidence type="ECO:0000256" key="1">
    <source>
        <dbReference type="ARBA" id="ARBA00004953"/>
    </source>
</evidence>
<evidence type="ECO:0000256" key="2">
    <source>
        <dbReference type="ARBA" id="ARBA00022573"/>
    </source>
</evidence>